<feature type="domain" description="ABC transporter" evidence="11">
    <location>
        <begin position="24"/>
        <end position="268"/>
    </location>
</feature>
<protein>
    <recommendedName>
        <fullName evidence="11">ABC transporter domain-containing protein</fullName>
    </recommendedName>
</protein>
<feature type="transmembrane region" description="Helical" evidence="9">
    <location>
        <begin position="480"/>
        <end position="504"/>
    </location>
</feature>
<evidence type="ECO:0000256" key="3">
    <source>
        <dbReference type="ARBA" id="ARBA00022692"/>
    </source>
</evidence>
<dbReference type="Gene3D" id="3.40.50.300">
    <property type="entry name" value="P-loop containing nucleotide triphosphate hydrolases"/>
    <property type="match status" value="1"/>
</dbReference>
<feature type="compositionally biased region" description="Low complexity" evidence="8">
    <location>
        <begin position="628"/>
        <end position="639"/>
    </location>
</feature>
<proteinExistence type="predicted"/>
<evidence type="ECO:0000256" key="2">
    <source>
        <dbReference type="ARBA" id="ARBA00022448"/>
    </source>
</evidence>
<evidence type="ECO:0000256" key="5">
    <source>
        <dbReference type="ARBA" id="ARBA00022840"/>
    </source>
</evidence>
<evidence type="ECO:0000256" key="8">
    <source>
        <dbReference type="SAM" id="MobiDB-lite"/>
    </source>
</evidence>
<dbReference type="InterPro" id="IPR050352">
    <property type="entry name" value="ABCG_transporters"/>
</dbReference>
<evidence type="ECO:0000256" key="7">
    <source>
        <dbReference type="ARBA" id="ARBA00023136"/>
    </source>
</evidence>
<keyword evidence="6 9" id="KW-1133">Transmembrane helix</keyword>
<dbReference type="PROSITE" id="PS00211">
    <property type="entry name" value="ABC_TRANSPORTER_1"/>
    <property type="match status" value="1"/>
</dbReference>
<dbReference type="InterPro" id="IPR027417">
    <property type="entry name" value="P-loop_NTPase"/>
</dbReference>
<reference evidence="12" key="1">
    <citation type="submission" date="2021-05" db="EMBL/GenBank/DDBJ databases">
        <title>The genome of the haptophyte Pavlova lutheri (Diacronema luteri, Pavlovales) - a model for lipid biosynthesis in eukaryotic algae.</title>
        <authorList>
            <person name="Hulatt C.J."/>
            <person name="Posewitz M.C."/>
        </authorList>
    </citation>
    <scope>NUCLEOTIDE SEQUENCE</scope>
    <source>
        <strain evidence="12">NIVA-4/92</strain>
    </source>
</reference>
<dbReference type="GO" id="GO:0140359">
    <property type="term" value="F:ABC-type transporter activity"/>
    <property type="evidence" value="ECO:0007669"/>
    <property type="project" value="InterPro"/>
</dbReference>
<gene>
    <name evidence="12" type="ORF">KFE25_001534</name>
</gene>
<dbReference type="Proteomes" id="UP000751190">
    <property type="component" value="Unassembled WGS sequence"/>
</dbReference>
<dbReference type="Pfam" id="PF00005">
    <property type="entry name" value="ABC_tran"/>
    <property type="match status" value="1"/>
</dbReference>
<evidence type="ECO:0000313" key="13">
    <source>
        <dbReference type="Proteomes" id="UP000751190"/>
    </source>
</evidence>
<keyword evidence="2" id="KW-0813">Transport</keyword>
<dbReference type="PANTHER" id="PTHR48041:SF41">
    <property type="entry name" value="ABC TRANSPORTER G FAMILY"/>
    <property type="match status" value="1"/>
</dbReference>
<evidence type="ECO:0000256" key="10">
    <source>
        <dbReference type="SAM" id="SignalP"/>
    </source>
</evidence>
<dbReference type="GO" id="GO:0016020">
    <property type="term" value="C:membrane"/>
    <property type="evidence" value="ECO:0007669"/>
    <property type="project" value="UniProtKB-SubCell"/>
</dbReference>
<dbReference type="OMA" id="PWLAWIK"/>
<organism evidence="12 13">
    <name type="scientific">Diacronema lutheri</name>
    <name type="common">Unicellular marine alga</name>
    <name type="synonym">Monochrysis lutheri</name>
    <dbReference type="NCBI Taxonomy" id="2081491"/>
    <lineage>
        <taxon>Eukaryota</taxon>
        <taxon>Haptista</taxon>
        <taxon>Haptophyta</taxon>
        <taxon>Pavlovophyceae</taxon>
        <taxon>Pavlovales</taxon>
        <taxon>Pavlovaceae</taxon>
        <taxon>Diacronema</taxon>
    </lineage>
</organism>
<dbReference type="Pfam" id="PF01061">
    <property type="entry name" value="ABC2_membrane"/>
    <property type="match status" value="1"/>
</dbReference>
<dbReference type="CDD" id="cd03213">
    <property type="entry name" value="ABCG_EPDR"/>
    <property type="match status" value="1"/>
</dbReference>
<dbReference type="OrthoDB" id="66620at2759"/>
<dbReference type="InterPro" id="IPR003439">
    <property type="entry name" value="ABC_transporter-like_ATP-bd"/>
</dbReference>
<dbReference type="GO" id="GO:0016887">
    <property type="term" value="F:ATP hydrolysis activity"/>
    <property type="evidence" value="ECO:0007669"/>
    <property type="project" value="InterPro"/>
</dbReference>
<comment type="subcellular location">
    <subcellularLocation>
        <location evidence="1">Membrane</location>
        <topology evidence="1">Multi-pass membrane protein</topology>
    </subcellularLocation>
</comment>
<evidence type="ECO:0000256" key="1">
    <source>
        <dbReference type="ARBA" id="ARBA00004141"/>
    </source>
</evidence>
<feature type="transmembrane region" description="Helical" evidence="9">
    <location>
        <begin position="402"/>
        <end position="423"/>
    </location>
</feature>
<feature type="signal peptide" evidence="10">
    <location>
        <begin position="1"/>
        <end position="18"/>
    </location>
</feature>
<evidence type="ECO:0000313" key="12">
    <source>
        <dbReference type="EMBL" id="KAG8458242.1"/>
    </source>
</evidence>
<dbReference type="AlphaFoldDB" id="A0A8J6C0W0"/>
<feature type="chain" id="PRO_5035312132" description="ABC transporter domain-containing protein" evidence="10">
    <location>
        <begin position="19"/>
        <end position="647"/>
    </location>
</feature>
<feature type="transmembrane region" description="Helical" evidence="9">
    <location>
        <begin position="510"/>
        <end position="530"/>
    </location>
</feature>
<evidence type="ECO:0000256" key="9">
    <source>
        <dbReference type="SAM" id="Phobius"/>
    </source>
</evidence>
<keyword evidence="13" id="KW-1185">Reference proteome</keyword>
<dbReference type="InterPro" id="IPR013525">
    <property type="entry name" value="ABC2_TM"/>
</dbReference>
<dbReference type="SUPFAM" id="SSF52540">
    <property type="entry name" value="P-loop containing nucleoside triphosphate hydrolases"/>
    <property type="match status" value="1"/>
</dbReference>
<feature type="transmembrane region" description="Helical" evidence="9">
    <location>
        <begin position="443"/>
        <end position="468"/>
    </location>
</feature>
<dbReference type="SMART" id="SM00382">
    <property type="entry name" value="AAA"/>
    <property type="match status" value="1"/>
</dbReference>
<accession>A0A8J6C0W0</accession>
<dbReference type="PANTHER" id="PTHR48041">
    <property type="entry name" value="ABC TRANSPORTER G FAMILY MEMBER 28"/>
    <property type="match status" value="1"/>
</dbReference>
<dbReference type="GO" id="GO:0005524">
    <property type="term" value="F:ATP binding"/>
    <property type="evidence" value="ECO:0007669"/>
    <property type="project" value="UniProtKB-KW"/>
</dbReference>
<dbReference type="EMBL" id="JAGTXO010000055">
    <property type="protein sequence ID" value="KAG8458242.1"/>
    <property type="molecule type" value="Genomic_DNA"/>
</dbReference>
<keyword evidence="10" id="KW-0732">Signal</keyword>
<dbReference type="InterPro" id="IPR003593">
    <property type="entry name" value="AAA+_ATPase"/>
</dbReference>
<keyword evidence="4" id="KW-0547">Nucleotide-binding</keyword>
<keyword evidence="3 9" id="KW-0812">Transmembrane</keyword>
<evidence type="ECO:0000259" key="11">
    <source>
        <dbReference type="PROSITE" id="PS50893"/>
    </source>
</evidence>
<keyword evidence="5" id="KW-0067">ATP-binding</keyword>
<feature type="transmembrane region" description="Helical" evidence="9">
    <location>
        <begin position="370"/>
        <end position="390"/>
    </location>
</feature>
<evidence type="ECO:0000256" key="4">
    <source>
        <dbReference type="ARBA" id="ARBA00022741"/>
    </source>
</evidence>
<name>A0A8J6C0W0_DIALT</name>
<sequence>MRATVLFVALACVRSSSALESVGLEWEDLSCTLSKGGRTRMLLDGVSGAARQGAITAIMGPSGSGKTLMLNSLCGQVRATPGLTLEGRLRVNGREAKPSDLQLAYVKQEDSFYSEMTVRETLRFHAKLRMPRNTTAAEVEEKVSRLLALLGLSKSADTPVGSVASRGISGGERKRLSIACELISDPPLVFLDEPLSGLDSFQAANVMGRLRALADAGHTVVLTLHQPSTSLYSLLDELVVLSEGKPMYCGRADQLARWAGANGYPRPRDVPQSEHFIDVVSVDYQTPERERASRERIAAFATASRARAAAGSRGLPSLALWAGAPRPQLAAAEQARAMARSARPPSAPWTQFRLLLSRAWRQVVRAKGVLVIKAVQQVMIALIYGSIYKLDLSQRSVQDRLGLLSLIAVGASNLAIAGTIRSFPKEKVLVFEERAKRLYSVVAYFASKLIADVPINALLSVLFGGLVYPLVGLQRTLRKFGLFLGLVTLESLASSALGLLLGSVAPSTDAALAMFPPIVVLMVIFNGFNINPQSVPSALRWVPSLSLIRWAFEGMAVNEFQGLRFDPPAYKLAKATGAFTATGERALDNLSFGSSSVRGCAIAQSCIIAGCWAGSLRSLQKNRPRMAAMRAPRSAAAANSKRKKVSA</sequence>
<dbReference type="InterPro" id="IPR017871">
    <property type="entry name" value="ABC_transporter-like_CS"/>
</dbReference>
<feature type="region of interest" description="Disordered" evidence="8">
    <location>
        <begin position="628"/>
        <end position="647"/>
    </location>
</feature>
<keyword evidence="7 9" id="KW-0472">Membrane</keyword>
<evidence type="ECO:0000256" key="6">
    <source>
        <dbReference type="ARBA" id="ARBA00022989"/>
    </source>
</evidence>
<dbReference type="PROSITE" id="PS50893">
    <property type="entry name" value="ABC_TRANSPORTER_2"/>
    <property type="match status" value="1"/>
</dbReference>
<comment type="caution">
    <text evidence="12">The sequence shown here is derived from an EMBL/GenBank/DDBJ whole genome shotgun (WGS) entry which is preliminary data.</text>
</comment>